<organism evidence="2 3">
    <name type="scientific">Methylobacterium longum</name>
    <dbReference type="NCBI Taxonomy" id="767694"/>
    <lineage>
        <taxon>Bacteria</taxon>
        <taxon>Pseudomonadati</taxon>
        <taxon>Pseudomonadota</taxon>
        <taxon>Alphaproteobacteria</taxon>
        <taxon>Hyphomicrobiales</taxon>
        <taxon>Methylobacteriaceae</taxon>
        <taxon>Methylobacterium</taxon>
    </lineage>
</organism>
<dbReference type="InterPro" id="IPR041219">
    <property type="entry name" value="Phage_lysozyme2"/>
</dbReference>
<accession>A0ABT8AW22</accession>
<keyword evidence="3" id="KW-1185">Reference proteome</keyword>
<gene>
    <name evidence="2" type="ORF">QWZ18_26605</name>
</gene>
<evidence type="ECO:0000259" key="1">
    <source>
        <dbReference type="Pfam" id="PF18013"/>
    </source>
</evidence>
<protein>
    <submittedName>
        <fullName evidence="2">Phage tail tip lysozyme</fullName>
    </submittedName>
</protein>
<comment type="caution">
    <text evidence="2">The sequence shown here is derived from an EMBL/GenBank/DDBJ whole genome shotgun (WGS) entry which is preliminary data.</text>
</comment>
<name>A0ABT8AW22_9HYPH</name>
<evidence type="ECO:0000313" key="2">
    <source>
        <dbReference type="EMBL" id="MDN3574162.1"/>
    </source>
</evidence>
<reference evidence="3" key="1">
    <citation type="journal article" date="2019" name="Int. J. Syst. Evol. Microbiol.">
        <title>The Global Catalogue of Microorganisms (GCM) 10K type strain sequencing project: providing services to taxonomists for standard genome sequencing and annotation.</title>
        <authorList>
            <consortium name="The Broad Institute Genomics Platform"/>
            <consortium name="The Broad Institute Genome Sequencing Center for Infectious Disease"/>
            <person name="Wu L."/>
            <person name="Ma J."/>
        </authorList>
    </citation>
    <scope>NUCLEOTIDE SEQUENCE [LARGE SCALE GENOMIC DNA]</scope>
    <source>
        <strain evidence="3">CECT 7806</strain>
    </source>
</reference>
<sequence length="167" mass="17853">MQTTRSARPPARTFEEACRSLGPRLMRDLGLTDVQAAGLLGNLGHESGGFRDLQEIAPAVPGSRGGWGLAQWTGPRRTAMEVWCRAHGLDPAAPEASYGYLCVELRTTEAPALAALRQAPTLEAATAAVCRRFERPGIVALPSRLAWSRRALAALRGGDARSPGEPR</sequence>
<dbReference type="EMBL" id="JAUFPT010000094">
    <property type="protein sequence ID" value="MDN3574162.1"/>
    <property type="molecule type" value="Genomic_DNA"/>
</dbReference>
<dbReference type="Proteomes" id="UP001244297">
    <property type="component" value="Unassembled WGS sequence"/>
</dbReference>
<proteinExistence type="predicted"/>
<feature type="domain" description="Phage tail lysozyme" evidence="1">
    <location>
        <begin position="25"/>
        <end position="153"/>
    </location>
</feature>
<dbReference type="Gene3D" id="1.10.530.10">
    <property type="match status" value="1"/>
</dbReference>
<dbReference type="RefSeq" id="WP_238287823.1">
    <property type="nucleotide sequence ID" value="NZ_BPQS01000011.1"/>
</dbReference>
<dbReference type="Pfam" id="PF18013">
    <property type="entry name" value="Phage_lysozyme2"/>
    <property type="match status" value="1"/>
</dbReference>
<evidence type="ECO:0000313" key="3">
    <source>
        <dbReference type="Proteomes" id="UP001244297"/>
    </source>
</evidence>